<dbReference type="GO" id="GO:0071011">
    <property type="term" value="C:precatalytic spliceosome"/>
    <property type="evidence" value="ECO:0007669"/>
    <property type="project" value="UniProtKB-UniRule"/>
</dbReference>
<reference evidence="1 2" key="1">
    <citation type="submission" date="2021-04" db="EMBL/GenBank/DDBJ databases">
        <authorList>
            <person name="Bliznina A."/>
        </authorList>
    </citation>
    <scope>NUCLEOTIDE SEQUENCE [LARGE SCALE GENOMIC DNA]</scope>
</reference>
<organism evidence="1 2">
    <name type="scientific">Oikopleura dioica</name>
    <name type="common">Tunicate</name>
    <dbReference type="NCBI Taxonomy" id="34765"/>
    <lineage>
        <taxon>Eukaryota</taxon>
        <taxon>Metazoa</taxon>
        <taxon>Chordata</taxon>
        <taxon>Tunicata</taxon>
        <taxon>Appendicularia</taxon>
        <taxon>Copelata</taxon>
        <taxon>Oikopleuridae</taxon>
        <taxon>Oikopleura</taxon>
    </lineage>
</organism>
<dbReference type="PANTHER" id="PTHR20978:SF0">
    <property type="entry name" value="SPLICING FACTOR 3B SUBUNIT 5"/>
    <property type="match status" value="1"/>
</dbReference>
<dbReference type="GO" id="GO:0005686">
    <property type="term" value="C:U2 snRNP"/>
    <property type="evidence" value="ECO:0007669"/>
    <property type="project" value="UniProtKB-UniRule"/>
</dbReference>
<gene>
    <name evidence="1" type="ORF">OKIOD_LOCUS10268</name>
</gene>
<dbReference type="InterPro" id="IPR017089">
    <property type="entry name" value="Splicing_factor_3B_subunit_5"/>
</dbReference>
<sequence>MGDRYNIFSQMEHLQSKYNGTGHADLTKWEWMVHTHRDSYASYIGHGDLLSHIAICENESRARVQFNLLKKMFHPCGPPPQKPKWMDM</sequence>
<proteinExistence type="predicted"/>
<dbReference type="Proteomes" id="UP001158576">
    <property type="component" value="Chromosome 1"/>
</dbReference>
<name>A0ABN7SPU3_OIKDI</name>
<dbReference type="EMBL" id="OU015566">
    <property type="protein sequence ID" value="CAG5104749.1"/>
    <property type="molecule type" value="Genomic_DNA"/>
</dbReference>
<evidence type="ECO:0000313" key="1">
    <source>
        <dbReference type="EMBL" id="CAG5104749.1"/>
    </source>
</evidence>
<accession>A0ABN7SPU3</accession>
<dbReference type="Pfam" id="PF07189">
    <property type="entry name" value="SF3b10"/>
    <property type="match status" value="1"/>
</dbReference>
<evidence type="ECO:0000313" key="2">
    <source>
        <dbReference type="Proteomes" id="UP001158576"/>
    </source>
</evidence>
<protein>
    <submittedName>
        <fullName evidence="1">Oidioi.mRNA.OKI2018_I69.chr1.g1503.t1.cds</fullName>
    </submittedName>
</protein>
<dbReference type="PIRSF" id="PIRSF037010">
    <property type="entry name" value="Splicing_factor_3B_subunit_5"/>
    <property type="match status" value="1"/>
</dbReference>
<keyword evidence="2" id="KW-1185">Reference proteome</keyword>
<dbReference type="InterPro" id="IPR009846">
    <property type="entry name" value="SF3b5/RDS3-10"/>
</dbReference>
<dbReference type="GO" id="GO:0000398">
    <property type="term" value="P:mRNA splicing, via spliceosome"/>
    <property type="evidence" value="ECO:0007669"/>
    <property type="project" value="UniProtKB-UniRule"/>
</dbReference>
<dbReference type="PANTHER" id="PTHR20978">
    <property type="entry name" value="SPLICING FACTOR 3B SUBUNIT 5"/>
    <property type="match status" value="1"/>
</dbReference>